<proteinExistence type="predicted"/>
<organism evidence="2 3">
    <name type="scientific">Streptomyces decoyicus</name>
    <dbReference type="NCBI Taxonomy" id="249567"/>
    <lineage>
        <taxon>Bacteria</taxon>
        <taxon>Bacillati</taxon>
        <taxon>Actinomycetota</taxon>
        <taxon>Actinomycetes</taxon>
        <taxon>Kitasatosporales</taxon>
        <taxon>Streptomycetaceae</taxon>
        <taxon>Streptomyces</taxon>
    </lineage>
</organism>
<dbReference type="Proteomes" id="UP001344251">
    <property type="component" value="Chromosome"/>
</dbReference>
<evidence type="ECO:0000313" key="3">
    <source>
        <dbReference type="Proteomes" id="UP001344251"/>
    </source>
</evidence>
<name>A0ABZ1FDG7_9ACTN</name>
<accession>A0ABZ1FDG7</accession>
<evidence type="ECO:0000313" key="2">
    <source>
        <dbReference type="EMBL" id="WSB68118.1"/>
    </source>
</evidence>
<feature type="compositionally biased region" description="Low complexity" evidence="1">
    <location>
        <begin position="159"/>
        <end position="184"/>
    </location>
</feature>
<sequence length="302" mass="31110">MTAPEFLPSHVVPPEGMATWTAPDTTRPTAPLDPLLPVQVVERRGDWARALCSNGWSAWVDGRLLLSVPHEPPAAAQPAARTADPRPLLGAVESDLSRYRQLIEELAAGRLDGESFTRRTRGTRLGVVVDGDAVWLYDARHERWCFCDGVSLQTYAVTAGPSSRSGERAASGASSGEQEEPGGQVERGGAAGPVEPAERAEPVEPAALPDPPGEPPGDAGSGTEIGNGTERGNGAERGSGAGAGAEPKTDTGSGSGSGPGAEAPRPSDGQPAPLPPPDPGRTRAVRPGEPPPQPPNPVGDLR</sequence>
<feature type="compositionally biased region" description="Gly residues" evidence="1">
    <location>
        <begin position="219"/>
        <end position="243"/>
    </location>
</feature>
<keyword evidence="3" id="KW-1185">Reference proteome</keyword>
<evidence type="ECO:0000256" key="1">
    <source>
        <dbReference type="SAM" id="MobiDB-lite"/>
    </source>
</evidence>
<feature type="region of interest" description="Disordered" evidence="1">
    <location>
        <begin position="158"/>
        <end position="302"/>
    </location>
</feature>
<reference evidence="2 3" key="1">
    <citation type="submission" date="2022-10" db="EMBL/GenBank/DDBJ databases">
        <title>The complete genomes of actinobacterial strains from the NBC collection.</title>
        <authorList>
            <person name="Joergensen T.S."/>
            <person name="Alvarez Arevalo M."/>
            <person name="Sterndorff E.B."/>
            <person name="Faurdal D."/>
            <person name="Vuksanovic O."/>
            <person name="Mourched A.-S."/>
            <person name="Charusanti P."/>
            <person name="Shaw S."/>
            <person name="Blin K."/>
            <person name="Weber T."/>
        </authorList>
    </citation>
    <scope>NUCLEOTIDE SEQUENCE [LARGE SCALE GENOMIC DNA]</scope>
    <source>
        <strain evidence="2 3">NBC 01774</strain>
    </source>
</reference>
<gene>
    <name evidence="2" type="ORF">OG863_09170</name>
</gene>
<feature type="compositionally biased region" description="Pro residues" evidence="1">
    <location>
        <begin position="288"/>
        <end position="302"/>
    </location>
</feature>
<dbReference type="EMBL" id="CP109106">
    <property type="protein sequence ID" value="WSB68118.1"/>
    <property type="molecule type" value="Genomic_DNA"/>
</dbReference>
<protein>
    <submittedName>
        <fullName evidence="2">Uncharacterized protein</fullName>
    </submittedName>
</protein>
<dbReference type="RefSeq" id="WP_326617555.1">
    <property type="nucleotide sequence ID" value="NZ_CP109106.1"/>
</dbReference>